<keyword evidence="3" id="KW-1185">Reference proteome</keyword>
<dbReference type="Pfam" id="PF00782">
    <property type="entry name" value="DSPc"/>
    <property type="match status" value="1"/>
</dbReference>
<dbReference type="InterPro" id="IPR020422">
    <property type="entry name" value="TYR_PHOSPHATASE_DUAL_dom"/>
</dbReference>
<organism evidence="3 4">
    <name type="scientific">Parastrongyloides trichosuri</name>
    <name type="common">Possum-specific nematode worm</name>
    <dbReference type="NCBI Taxonomy" id="131310"/>
    <lineage>
        <taxon>Eukaryota</taxon>
        <taxon>Metazoa</taxon>
        <taxon>Ecdysozoa</taxon>
        <taxon>Nematoda</taxon>
        <taxon>Chromadorea</taxon>
        <taxon>Rhabditida</taxon>
        <taxon>Tylenchina</taxon>
        <taxon>Panagrolaimomorpha</taxon>
        <taxon>Strongyloidoidea</taxon>
        <taxon>Strongyloididae</taxon>
        <taxon>Parastrongyloides</taxon>
    </lineage>
</organism>
<protein>
    <submittedName>
        <fullName evidence="4">Protein-tyrosine-phosphatase</fullName>
    </submittedName>
</protein>
<dbReference type="InterPro" id="IPR029021">
    <property type="entry name" value="Prot-tyrosine_phosphatase-like"/>
</dbReference>
<evidence type="ECO:0000313" key="4">
    <source>
        <dbReference type="WBParaSite" id="PTRK_0000645600.1"/>
    </source>
</evidence>
<evidence type="ECO:0000259" key="2">
    <source>
        <dbReference type="PROSITE" id="PS50056"/>
    </source>
</evidence>
<accession>A0A0N4ZFC5</accession>
<dbReference type="InterPro" id="IPR000387">
    <property type="entry name" value="Tyr_Pase_dom"/>
</dbReference>
<dbReference type="GO" id="GO:0005737">
    <property type="term" value="C:cytoplasm"/>
    <property type="evidence" value="ECO:0007669"/>
    <property type="project" value="TreeGrafter"/>
</dbReference>
<proteinExistence type="predicted"/>
<dbReference type="InterPro" id="IPR000340">
    <property type="entry name" value="Dual-sp_phosphatase_cat-dom"/>
</dbReference>
<feature type="domain" description="Tyrosine specific protein phosphatases" evidence="2">
    <location>
        <begin position="124"/>
        <end position="184"/>
    </location>
</feature>
<dbReference type="PROSITE" id="PS50054">
    <property type="entry name" value="TYR_PHOSPHATASE_DUAL"/>
    <property type="match status" value="1"/>
</dbReference>
<evidence type="ECO:0000259" key="1">
    <source>
        <dbReference type="PROSITE" id="PS50054"/>
    </source>
</evidence>
<dbReference type="Proteomes" id="UP000038045">
    <property type="component" value="Unplaced"/>
</dbReference>
<dbReference type="SMART" id="SM00195">
    <property type="entry name" value="DSPc"/>
    <property type="match status" value="1"/>
</dbReference>
<dbReference type="PANTHER" id="PTHR46377:SF1">
    <property type="entry name" value="DUAL SPECIFICITY PROTEIN PHOSPHATASE 19"/>
    <property type="match status" value="1"/>
</dbReference>
<dbReference type="SUPFAM" id="SSF52799">
    <property type="entry name" value="(Phosphotyrosine protein) phosphatases II"/>
    <property type="match status" value="1"/>
</dbReference>
<dbReference type="Gene3D" id="3.90.190.10">
    <property type="entry name" value="Protein tyrosine phosphatase superfamily"/>
    <property type="match status" value="1"/>
</dbReference>
<dbReference type="CDD" id="cd14498">
    <property type="entry name" value="DSP"/>
    <property type="match status" value="1"/>
</dbReference>
<dbReference type="STRING" id="131310.A0A0N4ZFC5"/>
<dbReference type="AlphaFoldDB" id="A0A0N4ZFC5"/>
<feature type="domain" description="Tyrosine-protein phosphatase" evidence="1">
    <location>
        <begin position="63"/>
        <end position="206"/>
    </location>
</feature>
<dbReference type="PROSITE" id="PS50056">
    <property type="entry name" value="TYR_PHOSPHATASE_2"/>
    <property type="match status" value="1"/>
</dbReference>
<sequence>MPSILDEVSLIKKRLKKVETIVTNDNGMISIEKRNDDGSFVITQKDNKKKKEGFVIDLKPDLEISKVSKNIFLGSQDVASSLNILNDNNITHIINVSIDVPDFFPNHFTYLSLRIYDRDDTILDDYITTVNNFIDKAILKDNNSKIFVHCNAGISRSVSVIIAYFMTSCGLSFNEAYHKVKCVRKTAKPNEGFIRQLKCLEKKMCINL</sequence>
<evidence type="ECO:0000313" key="3">
    <source>
        <dbReference type="Proteomes" id="UP000038045"/>
    </source>
</evidence>
<dbReference type="WBParaSite" id="PTRK_0000645600.1">
    <property type="protein sequence ID" value="PTRK_0000645600.1"/>
    <property type="gene ID" value="PTRK_0000645600"/>
</dbReference>
<dbReference type="PANTHER" id="PTHR46377">
    <property type="entry name" value="DUAL SPECIFICITY PROTEIN PHOSPHATASE 19"/>
    <property type="match status" value="1"/>
</dbReference>
<reference evidence="4" key="1">
    <citation type="submission" date="2017-02" db="UniProtKB">
        <authorList>
            <consortium name="WormBaseParasite"/>
        </authorList>
    </citation>
    <scope>IDENTIFICATION</scope>
</reference>
<name>A0A0N4ZFC5_PARTI</name>
<dbReference type="GO" id="GO:0008579">
    <property type="term" value="F:JUN kinase phosphatase activity"/>
    <property type="evidence" value="ECO:0007669"/>
    <property type="project" value="TreeGrafter"/>
</dbReference>